<dbReference type="SUPFAM" id="SSF53335">
    <property type="entry name" value="S-adenosyl-L-methionine-dependent methyltransferases"/>
    <property type="match status" value="1"/>
</dbReference>
<dbReference type="STRING" id="1508404.JMA_21660"/>
<dbReference type="PIRSF" id="PIRSF018637">
    <property type="entry name" value="TrmK"/>
    <property type="match status" value="1"/>
</dbReference>
<dbReference type="HOGENOM" id="CLU_071037_1_0_9"/>
<dbReference type="Gene3D" id="1.10.287.1890">
    <property type="match status" value="1"/>
</dbReference>
<sequence>MNSNQLSQRLKAVADFVNKGETVADIGSDHAYLPCYLVKTNKVNRAIAGEIVEGPYQSAVRQVKEDQLTEKIEVRKGNGLTVLSPGEVTTVTIAGMGGPLISDILENGKDRLTGVQKLILQPNISAISIRQWLLNNGWQIKDEKILEEDRKIYEIILAERSENHQSLSQQELLLGPVLLKEKSAVFINKWNHELVQLRNIQKQMEGAEVSPSLSEKKKQLEQKILLIEEAIK</sequence>
<proteinExistence type="predicted"/>
<dbReference type="OrthoDB" id="5881184at2"/>
<evidence type="ECO:0000313" key="2">
    <source>
        <dbReference type="Proteomes" id="UP000031449"/>
    </source>
</evidence>
<dbReference type="InterPro" id="IPR029063">
    <property type="entry name" value="SAM-dependent_MTases_sf"/>
</dbReference>
<protein>
    <submittedName>
        <fullName evidence="1">SAM-dependent methyltransferase</fullName>
    </submittedName>
</protein>
<dbReference type="GO" id="GO:0032259">
    <property type="term" value="P:methylation"/>
    <property type="evidence" value="ECO:0007669"/>
    <property type="project" value="UniProtKB-KW"/>
</dbReference>
<dbReference type="BioCyc" id="JESP1508404:G14D9-11421-MONOMER"/>
<dbReference type="Gene3D" id="3.40.50.150">
    <property type="entry name" value="Vaccinia Virus protein VP39"/>
    <property type="match status" value="1"/>
</dbReference>
<dbReference type="EMBL" id="CP009416">
    <property type="protein sequence ID" value="AJD91483.1"/>
    <property type="molecule type" value="Genomic_DNA"/>
</dbReference>
<name>A0A0B5ASF0_9BACL</name>
<reference evidence="1 2" key="1">
    <citation type="submission" date="2014-08" db="EMBL/GenBank/DDBJ databases">
        <title>Complete genome of a marine bacteria Jeotgalibacillus malaysiensis.</title>
        <authorList>
            <person name="Yaakop A.S."/>
            <person name="Chan K.-G."/>
            <person name="Goh K.M."/>
        </authorList>
    </citation>
    <scope>NUCLEOTIDE SEQUENCE [LARGE SCALE GENOMIC DNA]</scope>
    <source>
        <strain evidence="1 2">D5</strain>
    </source>
</reference>
<keyword evidence="1" id="KW-0808">Transferase</keyword>
<dbReference type="PANTHER" id="PTHR38451">
    <property type="entry name" value="TRNA (ADENINE(22)-N(1))-METHYLTRANSFERASE"/>
    <property type="match status" value="1"/>
</dbReference>
<dbReference type="Proteomes" id="UP000031449">
    <property type="component" value="Chromosome"/>
</dbReference>
<evidence type="ECO:0000313" key="1">
    <source>
        <dbReference type="EMBL" id="AJD91483.1"/>
    </source>
</evidence>
<dbReference type="PANTHER" id="PTHR38451:SF1">
    <property type="entry name" value="TRNA (ADENINE(22)-N(1))-METHYLTRANSFERASE"/>
    <property type="match status" value="1"/>
</dbReference>
<keyword evidence="2" id="KW-1185">Reference proteome</keyword>
<dbReference type="KEGG" id="jeo:JMA_21660"/>
<gene>
    <name evidence="1" type="ORF">JMA_21660</name>
</gene>
<dbReference type="InterPro" id="IPR006901">
    <property type="entry name" value="TrmK"/>
</dbReference>
<organism evidence="1 2">
    <name type="scientific">Jeotgalibacillus malaysiensis</name>
    <dbReference type="NCBI Taxonomy" id="1508404"/>
    <lineage>
        <taxon>Bacteria</taxon>
        <taxon>Bacillati</taxon>
        <taxon>Bacillota</taxon>
        <taxon>Bacilli</taxon>
        <taxon>Bacillales</taxon>
        <taxon>Caryophanaceae</taxon>
        <taxon>Jeotgalibacillus</taxon>
    </lineage>
</organism>
<dbReference type="Pfam" id="PF04816">
    <property type="entry name" value="TrmK"/>
    <property type="match status" value="1"/>
</dbReference>
<keyword evidence="1" id="KW-0489">Methyltransferase</keyword>
<dbReference type="AlphaFoldDB" id="A0A0B5ASF0"/>
<dbReference type="GO" id="GO:0160105">
    <property type="term" value="F:tRNA (adenine(22)-N1)-methyltransferase activity"/>
    <property type="evidence" value="ECO:0007669"/>
    <property type="project" value="InterPro"/>
</dbReference>
<accession>A0A0B5ASF0</accession>